<reference evidence="2 3" key="1">
    <citation type="submission" date="2019-11" db="EMBL/GenBank/DDBJ databases">
        <title>Draft genome sequences of five Paenibacillus species of dairy origin.</title>
        <authorList>
            <person name="Olajide A.M."/>
            <person name="Chen S."/>
            <person name="Lapointe G."/>
        </authorList>
    </citation>
    <scope>NUCLEOTIDE SEQUENCE [LARGE SCALE GENOMIC DNA]</scope>
    <source>
        <strain evidence="2 3">2CS3</strain>
    </source>
</reference>
<dbReference type="InterPro" id="IPR006674">
    <property type="entry name" value="HD_domain"/>
</dbReference>
<dbReference type="Proteomes" id="UP000450917">
    <property type="component" value="Unassembled WGS sequence"/>
</dbReference>
<feature type="domain" description="HD" evidence="1">
    <location>
        <begin position="32"/>
        <end position="133"/>
    </location>
</feature>
<evidence type="ECO:0000313" key="2">
    <source>
        <dbReference type="EMBL" id="MUG72067.1"/>
    </source>
</evidence>
<dbReference type="PANTHER" id="PTHR33594:SF1">
    <property type="entry name" value="HD_PDEASE DOMAIN-CONTAINING PROTEIN"/>
    <property type="match status" value="1"/>
</dbReference>
<evidence type="ECO:0000259" key="1">
    <source>
        <dbReference type="PROSITE" id="PS51831"/>
    </source>
</evidence>
<dbReference type="AlphaFoldDB" id="A0A7X3CT52"/>
<protein>
    <submittedName>
        <fullName evidence="2">HD domain-containing protein</fullName>
    </submittedName>
</protein>
<dbReference type="SMART" id="SM00471">
    <property type="entry name" value="HDc"/>
    <property type="match status" value="1"/>
</dbReference>
<name>A0A7X3CT52_9BACL</name>
<dbReference type="PANTHER" id="PTHR33594">
    <property type="entry name" value="SUPERFAMILY HYDROLASE, PUTATIVE (AFU_ORTHOLOGUE AFUA_1G03035)-RELATED"/>
    <property type="match status" value="1"/>
</dbReference>
<organism evidence="2 3">
    <name type="scientific">Paenibacillus validus</name>
    <dbReference type="NCBI Taxonomy" id="44253"/>
    <lineage>
        <taxon>Bacteria</taxon>
        <taxon>Bacillati</taxon>
        <taxon>Bacillota</taxon>
        <taxon>Bacilli</taxon>
        <taxon>Bacillales</taxon>
        <taxon>Paenibacillaceae</taxon>
        <taxon>Paenibacillus</taxon>
    </lineage>
</organism>
<keyword evidence="3" id="KW-1185">Reference proteome</keyword>
<dbReference type="CDD" id="cd00077">
    <property type="entry name" value="HDc"/>
    <property type="match status" value="1"/>
</dbReference>
<proteinExistence type="predicted"/>
<dbReference type="EMBL" id="WNZX01000012">
    <property type="protein sequence ID" value="MUG72067.1"/>
    <property type="molecule type" value="Genomic_DNA"/>
</dbReference>
<dbReference type="Gene3D" id="1.20.58.1910">
    <property type="match status" value="1"/>
</dbReference>
<sequence>MNEMNETYRERLLERTRTYAQEEMGRDSSGHDWQHTARVARTARLLAEREQADAFLCELAALVHDIADEKLNPSKEAGLDKVNTWLIENGAAEPDRLHVMDIIANMSYNGGHGGQLSTLEGRIVQDADRLDALGAVGIARTFAYSGWKGQLIFDPDLRPRDSMSQEQYRKQPSTAINHFYEKLLKLKTKMNTTAARELAEERHRYMEAFLAQFYRELGVENDWGTSVSAKDVK</sequence>
<accession>A0A7X3CT52</accession>
<dbReference type="Pfam" id="PF01966">
    <property type="entry name" value="HD"/>
    <property type="match status" value="1"/>
</dbReference>
<evidence type="ECO:0000313" key="3">
    <source>
        <dbReference type="Proteomes" id="UP000450917"/>
    </source>
</evidence>
<dbReference type="SUPFAM" id="SSF109604">
    <property type="entry name" value="HD-domain/PDEase-like"/>
    <property type="match status" value="1"/>
</dbReference>
<comment type="caution">
    <text evidence="2">The sequence shown here is derived from an EMBL/GenBank/DDBJ whole genome shotgun (WGS) entry which is preliminary data.</text>
</comment>
<dbReference type="Gene3D" id="1.10.472.50">
    <property type="entry name" value="HD-domain/PDEase-like"/>
    <property type="match status" value="1"/>
</dbReference>
<dbReference type="PROSITE" id="PS51831">
    <property type="entry name" value="HD"/>
    <property type="match status" value="1"/>
</dbReference>
<gene>
    <name evidence="2" type="ORF">GNP93_15450</name>
</gene>
<dbReference type="InterPro" id="IPR003607">
    <property type="entry name" value="HD/PDEase_dom"/>
</dbReference>